<proteinExistence type="predicted"/>
<name>A0A4P7VH64_9BACT</name>
<evidence type="ECO:0000256" key="2">
    <source>
        <dbReference type="SAM" id="SignalP"/>
    </source>
</evidence>
<reference evidence="3 4" key="1">
    <citation type="submission" date="2019-02" db="EMBL/GenBank/DDBJ databases">
        <title>Isolation and identification of novel species under the genus Muribaculum.</title>
        <authorList>
            <person name="Miyake S."/>
            <person name="Ding Y."/>
            <person name="Low A."/>
            <person name="Soh M."/>
            <person name="Seedorf H."/>
        </authorList>
    </citation>
    <scope>NUCLEOTIDE SEQUENCE [LARGE SCALE GENOMIC DNA]</scope>
    <source>
        <strain evidence="3 4">TLL-A4</strain>
    </source>
</reference>
<evidence type="ECO:0000256" key="1">
    <source>
        <dbReference type="SAM" id="MobiDB-lite"/>
    </source>
</evidence>
<feature type="chain" id="PRO_5020219216" description="DUF4890 domain-containing protein" evidence="2">
    <location>
        <begin position="23"/>
        <end position="183"/>
    </location>
</feature>
<feature type="compositionally biased region" description="Basic and acidic residues" evidence="1">
    <location>
        <begin position="149"/>
        <end position="162"/>
    </location>
</feature>
<protein>
    <recommendedName>
        <fullName evidence="5">DUF4890 domain-containing protein</fullName>
    </recommendedName>
</protein>
<gene>
    <name evidence="3" type="ORF">E7746_05870</name>
</gene>
<evidence type="ECO:0000313" key="4">
    <source>
        <dbReference type="Proteomes" id="UP000297031"/>
    </source>
</evidence>
<feature type="region of interest" description="Disordered" evidence="1">
    <location>
        <begin position="71"/>
        <end position="104"/>
    </location>
</feature>
<sequence length="183" mass="20574">MKKKILSLAVIAMSMFSINAVAQNPTTNNAPAKECKKECKASQCNDQKCDKQCPTLFSGMNLTADQQAQLKALQEKRATKMRQRAESAKAQKKSDRRQNDSLRMADRKNYLEEVKAIVGPDQYVIFLENIVLNNPQGKGHSVMPGKMGRHGDKAMRHGDRMKKDGRHQHRGDGQRPQQAPTNK</sequence>
<dbReference type="AlphaFoldDB" id="A0A4P7VH64"/>
<dbReference type="EMBL" id="CP039393">
    <property type="protein sequence ID" value="QCD35453.1"/>
    <property type="molecule type" value="Genomic_DNA"/>
</dbReference>
<keyword evidence="2" id="KW-0732">Signal</keyword>
<accession>A0A4P7VH64</accession>
<evidence type="ECO:0000313" key="3">
    <source>
        <dbReference type="EMBL" id="QCD35453.1"/>
    </source>
</evidence>
<evidence type="ECO:0008006" key="5">
    <source>
        <dbReference type="Google" id="ProtNLM"/>
    </source>
</evidence>
<keyword evidence="4" id="KW-1185">Reference proteome</keyword>
<dbReference type="OrthoDB" id="1100964at2"/>
<feature type="region of interest" description="Disordered" evidence="1">
    <location>
        <begin position="135"/>
        <end position="183"/>
    </location>
</feature>
<dbReference type="Proteomes" id="UP000297031">
    <property type="component" value="Chromosome"/>
</dbReference>
<dbReference type="RefSeq" id="WP_136410174.1">
    <property type="nucleotide sequence ID" value="NZ_CP039393.1"/>
</dbReference>
<feature type="signal peptide" evidence="2">
    <location>
        <begin position="1"/>
        <end position="22"/>
    </location>
</feature>
<organism evidence="3 4">
    <name type="scientific">Muribaculum gordoncarteri</name>
    <dbReference type="NCBI Taxonomy" id="2530390"/>
    <lineage>
        <taxon>Bacteria</taxon>
        <taxon>Pseudomonadati</taxon>
        <taxon>Bacteroidota</taxon>
        <taxon>Bacteroidia</taxon>
        <taxon>Bacteroidales</taxon>
        <taxon>Muribaculaceae</taxon>
        <taxon>Muribaculum</taxon>
    </lineage>
</organism>
<feature type="compositionally biased region" description="Basic and acidic residues" evidence="1">
    <location>
        <begin position="73"/>
        <end position="104"/>
    </location>
</feature>
<dbReference type="KEGG" id="mgod:E7746_05870"/>